<proteinExistence type="predicted"/>
<comment type="caution">
    <text evidence="2">The sequence shown here is derived from an EMBL/GenBank/DDBJ whole genome shotgun (WGS) entry which is preliminary data.</text>
</comment>
<dbReference type="EMBL" id="VSSQ01063549">
    <property type="protein sequence ID" value="MPN16572.1"/>
    <property type="molecule type" value="Genomic_DNA"/>
</dbReference>
<keyword evidence="1" id="KW-1133">Transmembrane helix</keyword>
<accession>A0A645FSG9</accession>
<name>A0A645FSG9_9ZZZZ</name>
<keyword evidence="1" id="KW-0812">Transmembrane</keyword>
<dbReference type="AlphaFoldDB" id="A0A645FSG9"/>
<reference evidence="2" key="1">
    <citation type="submission" date="2019-08" db="EMBL/GenBank/DDBJ databases">
        <authorList>
            <person name="Kucharzyk K."/>
            <person name="Murdoch R.W."/>
            <person name="Higgins S."/>
            <person name="Loffler F."/>
        </authorList>
    </citation>
    <scope>NUCLEOTIDE SEQUENCE</scope>
</reference>
<gene>
    <name evidence="2" type="ORF">SDC9_163917</name>
</gene>
<sequence>MDLEGDCDNMKTYNIIVLIVLQGFVSVVLSQEVRDGFKIFREKQDIVFEDLSWNNYRGYPLNKKGRTFSIHPQDFPV</sequence>
<protein>
    <submittedName>
        <fullName evidence="2">Uncharacterized protein</fullName>
    </submittedName>
</protein>
<keyword evidence="1" id="KW-0472">Membrane</keyword>
<evidence type="ECO:0000256" key="1">
    <source>
        <dbReference type="SAM" id="Phobius"/>
    </source>
</evidence>
<evidence type="ECO:0000313" key="2">
    <source>
        <dbReference type="EMBL" id="MPN16572.1"/>
    </source>
</evidence>
<feature type="transmembrane region" description="Helical" evidence="1">
    <location>
        <begin position="12"/>
        <end position="29"/>
    </location>
</feature>
<organism evidence="2">
    <name type="scientific">bioreactor metagenome</name>
    <dbReference type="NCBI Taxonomy" id="1076179"/>
    <lineage>
        <taxon>unclassified sequences</taxon>
        <taxon>metagenomes</taxon>
        <taxon>ecological metagenomes</taxon>
    </lineage>
</organism>